<comment type="caution">
    <text evidence="2">The sequence shown here is derived from an EMBL/GenBank/DDBJ whole genome shotgun (WGS) entry which is preliminary data.</text>
</comment>
<name>A0A433UL72_ANAVA</name>
<reference evidence="2 3" key="1">
    <citation type="journal article" date="2019" name="Genome Biol. Evol.">
        <title>Day and night: Metabolic profiles and evolutionary relationships of six axenic non-marine cyanobacteria.</title>
        <authorList>
            <person name="Will S.E."/>
            <person name="Henke P."/>
            <person name="Boedeker C."/>
            <person name="Huang S."/>
            <person name="Brinkmann H."/>
            <person name="Rohde M."/>
            <person name="Jarek M."/>
            <person name="Friedl T."/>
            <person name="Seufert S."/>
            <person name="Schumacher M."/>
            <person name="Overmann J."/>
            <person name="Neumann-Schaal M."/>
            <person name="Petersen J."/>
        </authorList>
    </citation>
    <scope>NUCLEOTIDE SEQUENCE [LARGE SCALE GENOMIC DNA]</scope>
    <source>
        <strain evidence="2 3">SAG 1403-4b</strain>
    </source>
</reference>
<gene>
    <name evidence="2" type="ORF">DSM107003_37420</name>
</gene>
<evidence type="ECO:0000313" key="3">
    <source>
        <dbReference type="Proteomes" id="UP000276103"/>
    </source>
</evidence>
<evidence type="ECO:0000256" key="1">
    <source>
        <dbReference type="SAM" id="SignalP"/>
    </source>
</evidence>
<dbReference type="Proteomes" id="UP000276103">
    <property type="component" value="Unassembled WGS sequence"/>
</dbReference>
<dbReference type="AlphaFoldDB" id="A0A433UL72"/>
<evidence type="ECO:0008006" key="4">
    <source>
        <dbReference type="Google" id="ProtNLM"/>
    </source>
</evidence>
<dbReference type="Pfam" id="PF10989">
    <property type="entry name" value="DUF2808"/>
    <property type="match status" value="1"/>
</dbReference>
<feature type="chain" id="PRO_5019197745" description="DUF2808 domain-containing protein" evidence="1">
    <location>
        <begin position="28"/>
        <end position="154"/>
    </location>
</feature>
<accession>A0A433UL72</accession>
<feature type="signal peptide" evidence="1">
    <location>
        <begin position="1"/>
        <end position="27"/>
    </location>
</feature>
<dbReference type="EMBL" id="RSCM01000013">
    <property type="protein sequence ID" value="RUS94613.1"/>
    <property type="molecule type" value="Genomic_DNA"/>
</dbReference>
<dbReference type="RefSeq" id="WP_127055587.1">
    <property type="nucleotide sequence ID" value="NZ_RSCM01000013.1"/>
</dbReference>
<organism evidence="2 3">
    <name type="scientific">Trichormus variabilis SAG 1403-4b</name>
    <dbReference type="NCBI Taxonomy" id="447716"/>
    <lineage>
        <taxon>Bacteria</taxon>
        <taxon>Bacillati</taxon>
        <taxon>Cyanobacteriota</taxon>
        <taxon>Cyanophyceae</taxon>
        <taxon>Nostocales</taxon>
        <taxon>Nostocaceae</taxon>
        <taxon>Trichormus</taxon>
    </lineage>
</organism>
<evidence type="ECO:0000313" key="2">
    <source>
        <dbReference type="EMBL" id="RUS94613.1"/>
    </source>
</evidence>
<protein>
    <recommendedName>
        <fullName evidence="4">DUF2808 domain-containing protein</fullName>
    </recommendedName>
</protein>
<dbReference type="InterPro" id="IPR021256">
    <property type="entry name" value="DUF2808"/>
</dbReference>
<sequence>MKKILIYTGTVFALATIAFISFGHANAKETIIKNNLQYPTNSWRLVKHTFRLNIPQNNNAVSQLIIQTPPTVAVSNDIDVLDVNEQKINTNISANGRQIIIEFPEKVISNTKLLVNFNKVQQPVTGAASVYRFSAKVVGSEVEIPIGVAQFPTF</sequence>
<keyword evidence="1" id="KW-0732">Signal</keyword>
<keyword evidence="3" id="KW-1185">Reference proteome</keyword>
<proteinExistence type="predicted"/>
<dbReference type="OrthoDB" id="574511at2"/>